<feature type="domain" description="FecR N-terminal" evidence="2">
    <location>
        <begin position="9"/>
        <end position="50"/>
    </location>
</feature>
<reference evidence="3 4" key="1">
    <citation type="submission" date="2012-09" db="EMBL/GenBank/DDBJ databases">
        <title>Draft Genome Sequences of 6 Strains from Genus Thauera.</title>
        <authorList>
            <person name="Liu B."/>
            <person name="Shapleigh J.P."/>
            <person name="Frostegard A.H."/>
        </authorList>
    </citation>
    <scope>NUCLEOTIDE SEQUENCE [LARGE SCALE GENOMIC DNA]</scope>
    <source>
        <strain evidence="4">47Lol / DSM 12138</strain>
    </source>
</reference>
<dbReference type="OrthoDB" id="1100567at2"/>
<dbReference type="PANTHER" id="PTHR30273">
    <property type="entry name" value="PERIPLASMIC SIGNAL SENSOR AND SIGMA FACTOR ACTIVATOR FECR-RELATED"/>
    <property type="match status" value="1"/>
</dbReference>
<dbReference type="InterPro" id="IPR032623">
    <property type="entry name" value="FecR_N"/>
</dbReference>
<dbReference type="Pfam" id="PF16220">
    <property type="entry name" value="DUF4880"/>
    <property type="match status" value="1"/>
</dbReference>
<dbReference type="InterPro" id="IPR012373">
    <property type="entry name" value="Ferrdict_sens_TM"/>
</dbReference>
<protein>
    <submittedName>
        <fullName evidence="3">Fec operon regulator FecR</fullName>
    </submittedName>
</protein>
<dbReference type="Proteomes" id="UP000013232">
    <property type="component" value="Unassembled WGS sequence"/>
</dbReference>
<organism evidence="3 4">
    <name type="scientific">Thauera linaloolentis (strain DSM 12138 / JCM 21573 / CCUG 41526 / CIP 105981 / IAM 15112 / NBRC 102519 / 47Lol)</name>
    <dbReference type="NCBI Taxonomy" id="1123367"/>
    <lineage>
        <taxon>Bacteria</taxon>
        <taxon>Pseudomonadati</taxon>
        <taxon>Pseudomonadota</taxon>
        <taxon>Betaproteobacteria</taxon>
        <taxon>Rhodocyclales</taxon>
        <taxon>Zoogloeaceae</taxon>
        <taxon>Thauera</taxon>
    </lineage>
</organism>
<dbReference type="PIRSF" id="PIRSF018266">
    <property type="entry name" value="FecR"/>
    <property type="match status" value="1"/>
</dbReference>
<dbReference type="PANTHER" id="PTHR30273:SF2">
    <property type="entry name" value="PROTEIN FECR"/>
    <property type="match status" value="1"/>
</dbReference>
<keyword evidence="4" id="KW-1185">Reference proteome</keyword>
<dbReference type="STRING" id="1123367.GCA_000621305_02822"/>
<gene>
    <name evidence="3" type="ORF">C666_12100</name>
</gene>
<name>N6Z479_THAL4</name>
<dbReference type="RefSeq" id="WP_004339375.1">
    <property type="nucleotide sequence ID" value="NZ_AMXE01000046.1"/>
</dbReference>
<dbReference type="Gene3D" id="2.60.120.1440">
    <property type="match status" value="1"/>
</dbReference>
<evidence type="ECO:0000259" key="2">
    <source>
        <dbReference type="Pfam" id="PF16220"/>
    </source>
</evidence>
<evidence type="ECO:0000313" key="4">
    <source>
        <dbReference type="Proteomes" id="UP000013232"/>
    </source>
</evidence>
<dbReference type="AlphaFoldDB" id="N6Z479"/>
<proteinExistence type="predicted"/>
<comment type="caution">
    <text evidence="3">The sequence shown here is derived from an EMBL/GenBank/DDBJ whole genome shotgun (WGS) entry which is preliminary data.</text>
</comment>
<evidence type="ECO:0000313" key="3">
    <source>
        <dbReference type="EMBL" id="ENO86904.1"/>
    </source>
</evidence>
<dbReference type="InterPro" id="IPR006860">
    <property type="entry name" value="FecR"/>
</dbReference>
<dbReference type="EMBL" id="AMXE01000046">
    <property type="protein sequence ID" value="ENO86904.1"/>
    <property type="molecule type" value="Genomic_DNA"/>
</dbReference>
<dbReference type="eggNOG" id="COG3712">
    <property type="taxonomic scope" value="Bacteria"/>
</dbReference>
<evidence type="ECO:0000259" key="1">
    <source>
        <dbReference type="Pfam" id="PF04773"/>
    </source>
</evidence>
<sequence>MSKSVSPIEEAAFWYACLKAEDATEQDHRHWQQWLDASPCNQQAWARIQQIRSLFEKVPGKFASPVLAQKKTSRRAVLRSAVVAACAGLTGAETWRHLSSPELRADFRTGVGERQRQVLADGSLLYLNTRSAADVVFDHLERRVLLHAGEILIETRPDNMAGAARPFIVHTPHGRVRALGTRFVVRLHDGRSSVQVLQHAVDVRPALSMAPAVRLAEGQELSFDSHGTDMPRPHAAGAGAWRDGRLSVVDMRLHDFLAELARHRRGYMDCAPELAGLRVSGVFPLDDTDAALGMLADAFPLRVRYLTRYWATILPQQARSGASR</sequence>
<feature type="domain" description="FecR protein" evidence="1">
    <location>
        <begin position="106"/>
        <end position="201"/>
    </location>
</feature>
<dbReference type="Pfam" id="PF04773">
    <property type="entry name" value="FecR"/>
    <property type="match status" value="1"/>
</dbReference>
<dbReference type="GO" id="GO:0016989">
    <property type="term" value="F:sigma factor antagonist activity"/>
    <property type="evidence" value="ECO:0007669"/>
    <property type="project" value="TreeGrafter"/>
</dbReference>
<accession>N6Z479</accession>